<feature type="transmembrane region" description="Helical" evidence="1">
    <location>
        <begin position="40"/>
        <end position="58"/>
    </location>
</feature>
<keyword evidence="1" id="KW-0472">Membrane</keyword>
<dbReference type="OrthoDB" id="308265at2"/>
<keyword evidence="1" id="KW-0812">Transmembrane</keyword>
<feature type="transmembrane region" description="Helical" evidence="1">
    <location>
        <begin position="7"/>
        <end position="28"/>
    </location>
</feature>
<accession>A0A4R6BY91</accession>
<reference evidence="2 3" key="1">
    <citation type="submission" date="2019-01" db="EMBL/GenBank/DDBJ databases">
        <title>Draft genome sequences of the type strains of six Macrococcus species.</title>
        <authorList>
            <person name="Mazhar S."/>
            <person name="Altermann E."/>
            <person name="Hill C."/>
            <person name="Mcauliffe O."/>
        </authorList>
    </citation>
    <scope>NUCLEOTIDE SEQUENCE [LARGE SCALE GENOMIC DNA]</scope>
    <source>
        <strain evidence="2 3">ATCC 51825</strain>
    </source>
</reference>
<comment type="caution">
    <text evidence="2">The sequence shown here is derived from an EMBL/GenBank/DDBJ whole genome shotgun (WGS) entry which is preliminary data.</text>
</comment>
<evidence type="ECO:0000256" key="1">
    <source>
        <dbReference type="SAM" id="Phobius"/>
    </source>
</evidence>
<feature type="transmembrane region" description="Helical" evidence="1">
    <location>
        <begin position="65"/>
        <end position="82"/>
    </location>
</feature>
<gene>
    <name evidence="2" type="ORF">ERX55_09095</name>
</gene>
<dbReference type="AlphaFoldDB" id="A0A4R6BY91"/>
<dbReference type="InterPro" id="IPR008407">
    <property type="entry name" value="Brnchd-chn_aa_trnsp_AzlD"/>
</dbReference>
<keyword evidence="1" id="KW-1133">Transmembrane helix</keyword>
<dbReference type="PIRSF" id="PIRSF003203">
    <property type="entry name" value="AzlD"/>
    <property type="match status" value="1"/>
</dbReference>
<proteinExistence type="predicted"/>
<dbReference type="RefSeq" id="WP_133452264.1">
    <property type="nucleotide sequence ID" value="NZ_SCWF01000011.1"/>
</dbReference>
<dbReference type="Pfam" id="PF05437">
    <property type="entry name" value="AzlD"/>
    <property type="match status" value="1"/>
</dbReference>
<dbReference type="Proteomes" id="UP000294843">
    <property type="component" value="Unassembled WGS sequence"/>
</dbReference>
<sequence>MTLTQQLMLIALITCTTLLTRFLPFIIFRSDRPIPPMIQYFSSILPPALFGLLVIYALRDIKWSSFANSLLAIAAIIAIVLIHLWKRNMLLSIAAGTLTYMILLRI</sequence>
<evidence type="ECO:0000313" key="2">
    <source>
        <dbReference type="EMBL" id="TDM13398.1"/>
    </source>
</evidence>
<evidence type="ECO:0000313" key="3">
    <source>
        <dbReference type="Proteomes" id="UP000294843"/>
    </source>
</evidence>
<protein>
    <submittedName>
        <fullName evidence="2">Branched-chain amino acid transporter AzlD</fullName>
    </submittedName>
</protein>
<keyword evidence="3" id="KW-1185">Reference proteome</keyword>
<dbReference type="EMBL" id="SCWF01000011">
    <property type="protein sequence ID" value="TDM13398.1"/>
    <property type="molecule type" value="Genomic_DNA"/>
</dbReference>
<organism evidence="2 3">
    <name type="scientific">Macrococcus bovicus</name>
    <dbReference type="NCBI Taxonomy" id="69968"/>
    <lineage>
        <taxon>Bacteria</taxon>
        <taxon>Bacillati</taxon>
        <taxon>Bacillota</taxon>
        <taxon>Bacilli</taxon>
        <taxon>Bacillales</taxon>
        <taxon>Staphylococcaceae</taxon>
        <taxon>Macrococcus</taxon>
    </lineage>
</organism>
<name>A0A4R6BY91_9STAP</name>